<evidence type="ECO:0000313" key="6">
    <source>
        <dbReference type="Proteomes" id="UP001595945"/>
    </source>
</evidence>
<dbReference type="PANTHER" id="PTHR42693:SF53">
    <property type="entry name" value="ENDO-4-O-SULFATASE"/>
    <property type="match status" value="1"/>
</dbReference>
<evidence type="ECO:0000313" key="5">
    <source>
        <dbReference type="EMBL" id="MFC4826053.1"/>
    </source>
</evidence>
<keyword evidence="2" id="KW-0378">Hydrolase</keyword>
<proteinExistence type="inferred from homology"/>
<organism evidence="5 6">
    <name type="scientific">Halorussus aquaticus</name>
    <dbReference type="NCBI Taxonomy" id="2953748"/>
    <lineage>
        <taxon>Archaea</taxon>
        <taxon>Methanobacteriati</taxon>
        <taxon>Methanobacteriota</taxon>
        <taxon>Stenosarchaea group</taxon>
        <taxon>Halobacteria</taxon>
        <taxon>Halobacteriales</taxon>
        <taxon>Haladaptataceae</taxon>
        <taxon>Halorussus</taxon>
    </lineage>
</organism>
<evidence type="ECO:0000256" key="2">
    <source>
        <dbReference type="ARBA" id="ARBA00022801"/>
    </source>
</evidence>
<evidence type="ECO:0000259" key="4">
    <source>
        <dbReference type="Pfam" id="PF00884"/>
    </source>
</evidence>
<feature type="domain" description="Sulfatase N-terminal" evidence="4">
    <location>
        <begin position="4"/>
        <end position="368"/>
    </location>
</feature>
<name>A0ABD5Q5W3_9EURY</name>
<dbReference type="InterPro" id="IPR017850">
    <property type="entry name" value="Alkaline_phosphatase_core_sf"/>
</dbReference>
<protein>
    <submittedName>
        <fullName evidence="5">Sulfatase-like hydrolase/transferase</fullName>
    </submittedName>
</protein>
<dbReference type="AlphaFoldDB" id="A0ABD5Q5W3"/>
<accession>A0ABD5Q5W3</accession>
<dbReference type="Pfam" id="PF00884">
    <property type="entry name" value="Sulfatase"/>
    <property type="match status" value="1"/>
</dbReference>
<dbReference type="EMBL" id="JBHSHT010000002">
    <property type="protein sequence ID" value="MFC4826053.1"/>
    <property type="molecule type" value="Genomic_DNA"/>
</dbReference>
<dbReference type="GO" id="GO:0016787">
    <property type="term" value="F:hydrolase activity"/>
    <property type="evidence" value="ECO:0007669"/>
    <property type="project" value="UniProtKB-KW"/>
</dbReference>
<comment type="caution">
    <text evidence="5">The sequence shown here is derived from an EMBL/GenBank/DDBJ whole genome shotgun (WGS) entry which is preliminary data.</text>
</comment>
<dbReference type="Gene3D" id="3.40.720.10">
    <property type="entry name" value="Alkaline Phosphatase, subunit A"/>
    <property type="match status" value="1"/>
</dbReference>
<dbReference type="Proteomes" id="UP001595945">
    <property type="component" value="Unassembled WGS sequence"/>
</dbReference>
<dbReference type="InterPro" id="IPR050738">
    <property type="entry name" value="Sulfatase"/>
</dbReference>
<dbReference type="SUPFAM" id="SSF53649">
    <property type="entry name" value="Alkaline phosphatase-like"/>
    <property type="match status" value="1"/>
</dbReference>
<dbReference type="GeneID" id="73046854"/>
<reference evidence="5 6" key="1">
    <citation type="journal article" date="2019" name="Int. J. Syst. Evol. Microbiol.">
        <title>The Global Catalogue of Microorganisms (GCM) 10K type strain sequencing project: providing services to taxonomists for standard genome sequencing and annotation.</title>
        <authorList>
            <consortium name="The Broad Institute Genomics Platform"/>
            <consortium name="The Broad Institute Genome Sequencing Center for Infectious Disease"/>
            <person name="Wu L."/>
            <person name="Ma J."/>
        </authorList>
    </citation>
    <scope>NUCLEOTIDE SEQUENCE [LARGE SCALE GENOMIC DNA]</scope>
    <source>
        <strain evidence="5 6">XZYJ18</strain>
    </source>
</reference>
<evidence type="ECO:0000256" key="3">
    <source>
        <dbReference type="PIRSR" id="PIRSR600917-52"/>
    </source>
</evidence>
<keyword evidence="6" id="KW-1185">Reference proteome</keyword>
<sequence>MTHPNVLLLVWDSARLDYAAEHAPNLSSLAERNLFFKNAVAPATWSLPSHVSLFTGEYPHEHGVHRFNHTVSRLPLVEHLKRDGYDCYGVSGNGFASPRIGFDVSFDEFYDTRNSLLYDSGLSVRYVAKSLQEEGNSLPMVAAKTLYRALGHDKPYKSLRNFLNVATSHLGSNYEFLQQLPVSGFKQSTSYDSESNTARITNVIESHSEADDPFFIFANYMDCHRPYDPPSDLQRKHVGEVVDDDELTRLDEEVADPWQFVERVEGGDGIDEEDLRTIRRLYAGEVESVDRHLGRILSALESNGLRENTLVVITADHAENLGNVDAMGRRRIGHEGSVSDDLVRVPLVIGHPDLDGECVEEYVSIKDLCGLLTDGRGELLRSGGDRYGPLSPSDGVVLSEYPVVGGEELYEKYPDVPTESLADRVSEHSVVAYRGDWRVVLDSTGEEWAWHRGDERPLSDAPSTAVDACRDALAELQGNVSEDELSDEEIEQLEALGYM</sequence>
<evidence type="ECO:0000256" key="1">
    <source>
        <dbReference type="ARBA" id="ARBA00008779"/>
    </source>
</evidence>
<dbReference type="InterPro" id="IPR000917">
    <property type="entry name" value="Sulfatase_N"/>
</dbReference>
<dbReference type="RefSeq" id="WP_254268311.1">
    <property type="nucleotide sequence ID" value="NZ_CP100400.1"/>
</dbReference>
<comment type="PTM">
    <text evidence="3">The conversion to 3-oxoalanine (also known as C-formylglycine, FGly), of a serine or cysteine residue in prokaryotes and of a cysteine residue in eukaryotes, is critical for catalytic activity.</text>
</comment>
<gene>
    <name evidence="5" type="ORF">ACFO9K_17510</name>
</gene>
<feature type="modified residue" description="3-oxoalanine (Ser)" evidence="3">
    <location>
        <position position="46"/>
    </location>
</feature>
<dbReference type="PANTHER" id="PTHR42693">
    <property type="entry name" value="ARYLSULFATASE FAMILY MEMBER"/>
    <property type="match status" value="1"/>
</dbReference>
<comment type="similarity">
    <text evidence="1">Belongs to the sulfatase family.</text>
</comment>